<evidence type="ECO:0000256" key="4">
    <source>
        <dbReference type="ARBA" id="ARBA00022859"/>
    </source>
</evidence>
<dbReference type="InterPro" id="IPR027417">
    <property type="entry name" value="P-loop_NTPase"/>
</dbReference>
<dbReference type="InterPro" id="IPR036543">
    <property type="entry name" value="Guanylate-bd_C_sf"/>
</dbReference>
<comment type="similarity">
    <text evidence="6">Belongs to the TRAFAC class dynamin-like GTPase superfamily. GB1/RHD3 GTPase family.</text>
</comment>
<feature type="compositionally biased region" description="Basic and acidic residues" evidence="7">
    <location>
        <begin position="597"/>
        <end position="612"/>
    </location>
</feature>
<dbReference type="GO" id="GO:0003924">
    <property type="term" value="F:GTPase activity"/>
    <property type="evidence" value="ECO:0007669"/>
    <property type="project" value="InterPro"/>
</dbReference>
<keyword evidence="5" id="KW-0342">GTP-binding</keyword>
<dbReference type="Gene3D" id="1.20.1000.10">
    <property type="entry name" value="Guanylate-binding protein, C-terminal domain"/>
    <property type="match status" value="1"/>
</dbReference>
<dbReference type="EMBL" id="JAHDVG010000471">
    <property type="protein sequence ID" value="KAH1179944.1"/>
    <property type="molecule type" value="Genomic_DNA"/>
</dbReference>
<protein>
    <recommendedName>
        <fullName evidence="8">GB1/RHD3-type G domain-containing protein</fullName>
    </recommendedName>
</protein>
<evidence type="ECO:0000313" key="9">
    <source>
        <dbReference type="EMBL" id="KAH1179944.1"/>
    </source>
</evidence>
<dbReference type="InterPro" id="IPR037684">
    <property type="entry name" value="GBP_C"/>
</dbReference>
<name>A0A9D3XG37_9SAUR</name>
<feature type="region of interest" description="Disordered" evidence="7">
    <location>
        <begin position="529"/>
        <end position="554"/>
    </location>
</feature>
<dbReference type="CDD" id="cd01851">
    <property type="entry name" value="GBP"/>
    <property type="match status" value="1"/>
</dbReference>
<dbReference type="CDD" id="cd16269">
    <property type="entry name" value="GBP_C"/>
    <property type="match status" value="1"/>
</dbReference>
<reference evidence="9" key="1">
    <citation type="submission" date="2021-09" db="EMBL/GenBank/DDBJ databases">
        <title>The genome of Mauremys mutica provides insights into the evolution of semi-aquatic lifestyle.</title>
        <authorList>
            <person name="Gong S."/>
            <person name="Gao Y."/>
        </authorList>
    </citation>
    <scope>NUCLEOTIDE SEQUENCE</scope>
    <source>
        <strain evidence="9">MM-2020</strain>
        <tissue evidence="9">Muscle</tissue>
    </source>
</reference>
<dbReference type="AlphaFoldDB" id="A0A9D3XG37"/>
<dbReference type="PROSITE" id="PS51715">
    <property type="entry name" value="G_GB1_RHD3"/>
    <property type="match status" value="1"/>
</dbReference>
<dbReference type="GO" id="GO:0005525">
    <property type="term" value="F:GTP binding"/>
    <property type="evidence" value="ECO:0007669"/>
    <property type="project" value="UniProtKB-KW"/>
</dbReference>
<evidence type="ECO:0000259" key="8">
    <source>
        <dbReference type="PROSITE" id="PS51715"/>
    </source>
</evidence>
<dbReference type="Proteomes" id="UP000827986">
    <property type="component" value="Unassembled WGS sequence"/>
</dbReference>
<evidence type="ECO:0000256" key="5">
    <source>
        <dbReference type="ARBA" id="ARBA00023134"/>
    </source>
</evidence>
<feature type="compositionally biased region" description="Basic and acidic residues" evidence="7">
    <location>
        <begin position="619"/>
        <end position="956"/>
    </location>
</feature>
<dbReference type="SUPFAM" id="SSF52540">
    <property type="entry name" value="P-loop containing nucleoside triphosphate hydrolases"/>
    <property type="match status" value="1"/>
</dbReference>
<evidence type="ECO:0000256" key="7">
    <source>
        <dbReference type="SAM" id="MobiDB-lite"/>
    </source>
</evidence>
<keyword evidence="3" id="KW-0378">Hydrolase</keyword>
<evidence type="ECO:0000313" key="10">
    <source>
        <dbReference type="Proteomes" id="UP000827986"/>
    </source>
</evidence>
<keyword evidence="1" id="KW-0399">Innate immunity</keyword>
<dbReference type="FunFam" id="3.40.50.300:FF:000422">
    <property type="entry name" value="Guanylate-binding protein 1"/>
    <property type="match status" value="1"/>
</dbReference>
<comment type="caution">
    <text evidence="9">The sequence shown here is derived from an EMBL/GenBank/DDBJ whole genome shotgun (WGS) entry which is preliminary data.</text>
</comment>
<keyword evidence="2" id="KW-0547">Nucleotide-binding</keyword>
<feature type="region of interest" description="Disordered" evidence="7">
    <location>
        <begin position="597"/>
        <end position="956"/>
    </location>
</feature>
<dbReference type="InterPro" id="IPR030386">
    <property type="entry name" value="G_GB1_RHD3_dom"/>
</dbReference>
<accession>A0A9D3XG37</accession>
<dbReference type="FunFam" id="1.20.1000.10:FF:000001">
    <property type="entry name" value="Guanylate binding protein 1"/>
    <property type="match status" value="1"/>
</dbReference>
<dbReference type="Pfam" id="PF02841">
    <property type="entry name" value="GBP_C"/>
    <property type="match status" value="1"/>
</dbReference>
<evidence type="ECO:0000256" key="3">
    <source>
        <dbReference type="ARBA" id="ARBA00022801"/>
    </source>
</evidence>
<dbReference type="InterPro" id="IPR003191">
    <property type="entry name" value="Guanylate-bd/ATL_C"/>
</dbReference>
<evidence type="ECO:0000256" key="2">
    <source>
        <dbReference type="ARBA" id="ARBA00022741"/>
    </source>
</evidence>
<keyword evidence="4" id="KW-0391">Immunity</keyword>
<dbReference type="GO" id="GO:0045087">
    <property type="term" value="P:innate immune response"/>
    <property type="evidence" value="ECO:0007669"/>
    <property type="project" value="UniProtKB-KW"/>
</dbReference>
<proteinExistence type="inferred from homology"/>
<organism evidence="9 10">
    <name type="scientific">Mauremys mutica</name>
    <name type="common">yellowpond turtle</name>
    <dbReference type="NCBI Taxonomy" id="74926"/>
    <lineage>
        <taxon>Eukaryota</taxon>
        <taxon>Metazoa</taxon>
        <taxon>Chordata</taxon>
        <taxon>Craniata</taxon>
        <taxon>Vertebrata</taxon>
        <taxon>Euteleostomi</taxon>
        <taxon>Archelosauria</taxon>
        <taxon>Testudinata</taxon>
        <taxon>Testudines</taxon>
        <taxon>Cryptodira</taxon>
        <taxon>Durocryptodira</taxon>
        <taxon>Testudinoidea</taxon>
        <taxon>Geoemydidae</taxon>
        <taxon>Geoemydinae</taxon>
        <taxon>Mauremys</taxon>
    </lineage>
</organism>
<gene>
    <name evidence="9" type="ORF">KIL84_005994</name>
</gene>
<dbReference type="InterPro" id="IPR015894">
    <property type="entry name" value="Guanylate-bd_N"/>
</dbReference>
<keyword evidence="10" id="KW-1185">Reference proteome</keyword>
<dbReference type="Gene3D" id="3.40.50.300">
    <property type="entry name" value="P-loop containing nucleotide triphosphate hydrolases"/>
    <property type="match status" value="1"/>
</dbReference>
<dbReference type="Pfam" id="PF02263">
    <property type="entry name" value="GBP"/>
    <property type="match status" value="1"/>
</dbReference>
<evidence type="ECO:0000256" key="1">
    <source>
        <dbReference type="ARBA" id="ARBA00022588"/>
    </source>
</evidence>
<sequence>MDDVTHGKELENVLVTDQFRPGWMASEMLMEEPMCLIQNSTSGALQVNSQAVKILEGITQPVVVVAIVGMYRTGKSYLMNSLAGKRKGFSLGSTIQSHTKGIWMWCVPHPGKPDHTLVLLDTEGLGDVEKGDPKHDTWIFTLAVLLSSTLVYNSKGTIDQDSMNKLHFVSELSEHIKVKADGEEEEDSALDTEYISFFPNFTWTVRDFTLDLEIDGKEVTEDEYLERALMLRKGRNREVMEYNLPRQCIRDYFPTRKCFVFIRPASERDMKQLESLPDSALQPEFLEQLDKFCQYVLRESKVKMLKGGHHINGRMFGMLAQSYVDTIISGKVPCLENAVTTLATKENEAAIKEGLAYYVAQMEEQVVFPVEVAVLSEIHGNCEKAALQLFMQRSFKDEDQKHQEQLAIEINEHYGTVLSKNKSTSQETCQTLLTQLSADMEKKLRNGVYMQPGGHELYMKDQKQVLESFQRTPNKGVMAEQVLEQFMDSKKAEAATIVTADKMLTDVQKSLAAERARVEQLEQQRKAEEERRQQLEQRMRDVERSHQENIRQVEAKMEEEAAKMRQEMDRTVECKLKEQEKLLQQGFTEQARVLQEEMDRQQKQGKAREEKMQQQLQEIEEKEKQRQHEREEKEKQRQHEERQREREEKEKQRQHEREEKEKQRQHEERQREREEKEKQRQHEKEENEKQRQHEERQREREEKEKQHQREREEKEKQRQREREEKEKQRQHEERQREIEEKEKQCQREREEKEKQRQHEERQREIEEKEKQRQHEKEENEKQRQHEERQQEREEKEKQRQYEERQREREEKEKQRQREREEKEKQRQHEERQREIEEKEKQRQHEKEENEKQRQHEERQREIEEKEKQCQREIEEKEKQRQQEREEKEKQRQYEERQREIEEKEKQRQHERKEKEKQRLHEIEEKEKQRLHEIEEKEKQRQHEKEENEKKVGEATP</sequence>
<feature type="domain" description="GB1/RHD3-type G" evidence="8">
    <location>
        <begin position="59"/>
        <end position="301"/>
    </location>
</feature>
<evidence type="ECO:0000256" key="6">
    <source>
        <dbReference type="PROSITE-ProRule" id="PRU01052"/>
    </source>
</evidence>
<dbReference type="PANTHER" id="PTHR10751">
    <property type="entry name" value="GUANYLATE BINDING PROTEIN"/>
    <property type="match status" value="1"/>
</dbReference>
<dbReference type="SUPFAM" id="SSF48340">
    <property type="entry name" value="Interferon-induced guanylate-binding protein 1 (GBP1), C-terminal domain"/>
    <property type="match status" value="1"/>
</dbReference>